<reference evidence="2" key="1">
    <citation type="submission" date="2022-11" db="UniProtKB">
        <authorList>
            <consortium name="WormBaseParasite"/>
        </authorList>
    </citation>
    <scope>IDENTIFICATION</scope>
</reference>
<name>A0A914PPQ6_9BILA</name>
<keyword evidence="1" id="KW-1185">Reference proteome</keyword>
<organism evidence="1 2">
    <name type="scientific">Panagrolaimus davidi</name>
    <dbReference type="NCBI Taxonomy" id="227884"/>
    <lineage>
        <taxon>Eukaryota</taxon>
        <taxon>Metazoa</taxon>
        <taxon>Ecdysozoa</taxon>
        <taxon>Nematoda</taxon>
        <taxon>Chromadorea</taxon>
        <taxon>Rhabditida</taxon>
        <taxon>Tylenchina</taxon>
        <taxon>Panagrolaimomorpha</taxon>
        <taxon>Panagrolaimoidea</taxon>
        <taxon>Panagrolaimidae</taxon>
        <taxon>Panagrolaimus</taxon>
    </lineage>
</organism>
<proteinExistence type="predicted"/>
<sequence length="75" mass="8843">MVPTPSNPKLVGIQYFVNPDHDIWLETVHLIYENEKWFLSEDDYDTWIKAFGDDNFNLIVALDTGLFYFCIPPLF</sequence>
<protein>
    <submittedName>
        <fullName evidence="2">Uncharacterized protein</fullName>
    </submittedName>
</protein>
<accession>A0A914PPQ6</accession>
<dbReference type="Proteomes" id="UP000887578">
    <property type="component" value="Unplaced"/>
</dbReference>
<evidence type="ECO:0000313" key="1">
    <source>
        <dbReference type="Proteomes" id="UP000887578"/>
    </source>
</evidence>
<dbReference type="WBParaSite" id="PDA_v2.g20535.t1">
    <property type="protein sequence ID" value="PDA_v2.g20535.t1"/>
    <property type="gene ID" value="PDA_v2.g20535"/>
</dbReference>
<dbReference type="AlphaFoldDB" id="A0A914PPQ6"/>
<evidence type="ECO:0000313" key="2">
    <source>
        <dbReference type="WBParaSite" id="PDA_v2.g20535.t1"/>
    </source>
</evidence>